<dbReference type="AlphaFoldDB" id="A0A0N9I7C6"/>
<dbReference type="CDD" id="cd08346">
    <property type="entry name" value="PcpA_N_like"/>
    <property type="match status" value="1"/>
</dbReference>
<dbReference type="PANTHER" id="PTHR36110:SF2">
    <property type="entry name" value="RING-CLEAVING DIOXYGENASE MHQE-RELATED"/>
    <property type="match status" value="1"/>
</dbReference>
<dbReference type="Pfam" id="PF00903">
    <property type="entry name" value="Glyoxalase"/>
    <property type="match status" value="2"/>
</dbReference>
<dbReference type="EMBL" id="CP012752">
    <property type="protein sequence ID" value="ALG10808.1"/>
    <property type="molecule type" value="Genomic_DNA"/>
</dbReference>
<organism evidence="2 3">
    <name type="scientific">Kibdelosporangium phytohabitans</name>
    <dbReference type="NCBI Taxonomy" id="860235"/>
    <lineage>
        <taxon>Bacteria</taxon>
        <taxon>Bacillati</taxon>
        <taxon>Actinomycetota</taxon>
        <taxon>Actinomycetes</taxon>
        <taxon>Pseudonocardiales</taxon>
        <taxon>Pseudonocardiaceae</taxon>
        <taxon>Kibdelosporangium</taxon>
    </lineage>
</organism>
<sequence>MAIRTEGLHHVTAIAGNPQRNVDFYARTLGLRLVKTTVNFDDPGTYHLYYGDDAGRPGTIMTFFPWNDVAKGRQGTGQATTTAFSVPANSIGWWQGHLAQVEVKTSRITTRDDEDTLTFTDPDGLTIALVAHKQADPRNPWDTPLVPGEHAIRGLHSVTLSVSQEDATAEMLTDGLGLTFLHQDGNRLRFAAGDGGPGALVDVLVTPDAPSGLVAGGTVHHVAWRVPDDTTQQAWREELVGKGVKVTPIMDRQYFHSIYFREPGGTLLEVATDDIGFTADEPLLELGRALKLPPWLEPDRDQIAAGLVKLNLPDENNPEVAEKLAAR</sequence>
<evidence type="ECO:0000313" key="3">
    <source>
        <dbReference type="Proteomes" id="UP000063699"/>
    </source>
</evidence>
<accession>A0A0N9I7C6</accession>
<dbReference type="Gene3D" id="3.10.180.10">
    <property type="entry name" value="2,3-Dihydroxybiphenyl 1,2-Dioxygenase, domain 1"/>
    <property type="match status" value="2"/>
</dbReference>
<dbReference type="RefSeq" id="WP_054292710.1">
    <property type="nucleotide sequence ID" value="NZ_CP012752.1"/>
</dbReference>
<feature type="domain" description="VOC" evidence="1">
    <location>
        <begin position="154"/>
        <end position="273"/>
    </location>
</feature>
<dbReference type="InterPro" id="IPR037523">
    <property type="entry name" value="VOC_core"/>
</dbReference>
<dbReference type="PANTHER" id="PTHR36110">
    <property type="entry name" value="RING-CLEAVING DIOXYGENASE MHQE-RELATED"/>
    <property type="match status" value="1"/>
</dbReference>
<reference evidence="2 3" key="1">
    <citation type="submission" date="2015-07" db="EMBL/GenBank/DDBJ databases">
        <title>Genome sequencing of Kibdelosporangium phytohabitans.</title>
        <authorList>
            <person name="Qin S."/>
            <person name="Xing K."/>
        </authorList>
    </citation>
    <scope>NUCLEOTIDE SEQUENCE [LARGE SCALE GENOMIC DNA]</scope>
    <source>
        <strain evidence="2 3">KLBMP1111</strain>
    </source>
</reference>
<gene>
    <name evidence="2" type="ORF">AOZ06_31485</name>
</gene>
<dbReference type="OrthoDB" id="5242400at2"/>
<protein>
    <submittedName>
        <fullName evidence="2">Diguanylate cyclase</fullName>
    </submittedName>
</protein>
<feature type="domain" description="VOC" evidence="1">
    <location>
        <begin position="7"/>
        <end position="132"/>
    </location>
</feature>
<keyword evidence="3" id="KW-1185">Reference proteome</keyword>
<dbReference type="STRING" id="860235.AOZ06_31485"/>
<dbReference type="InterPro" id="IPR052537">
    <property type="entry name" value="Extradiol_RC_dioxygenase"/>
</dbReference>
<evidence type="ECO:0000259" key="1">
    <source>
        <dbReference type="PROSITE" id="PS51819"/>
    </source>
</evidence>
<evidence type="ECO:0000313" key="2">
    <source>
        <dbReference type="EMBL" id="ALG10808.1"/>
    </source>
</evidence>
<dbReference type="KEGG" id="kphy:AOZ06_31485"/>
<dbReference type="Proteomes" id="UP000063699">
    <property type="component" value="Chromosome"/>
</dbReference>
<dbReference type="InterPro" id="IPR004360">
    <property type="entry name" value="Glyas_Fos-R_dOase_dom"/>
</dbReference>
<dbReference type="CDD" id="cd08347">
    <property type="entry name" value="PcpA_C_like"/>
    <property type="match status" value="1"/>
</dbReference>
<proteinExistence type="predicted"/>
<dbReference type="SUPFAM" id="SSF54593">
    <property type="entry name" value="Glyoxalase/Bleomycin resistance protein/Dihydroxybiphenyl dioxygenase"/>
    <property type="match status" value="1"/>
</dbReference>
<dbReference type="PROSITE" id="PS51819">
    <property type="entry name" value="VOC"/>
    <property type="match status" value="2"/>
</dbReference>
<name>A0A0N9I7C6_9PSEU</name>
<dbReference type="InterPro" id="IPR029068">
    <property type="entry name" value="Glyas_Bleomycin-R_OHBP_Dase"/>
</dbReference>